<sequence>MALQINGGPLAFESSIDGTQFDAEMKKMEAQLKNITGGVKKQGAEIENYARKTAVAIGSYLSLQAGTQFISDLVRVRGEFQKLEAVLTNSMGDADMARNALGMLSDYAAKTPFQLQEVAGAYVKLVNQGFTPTRKELEKIGDLAASTGQNFDQLAEAILDAQTGEFDRLKSVGIRAEKAGDQVLFTFKGVQTQVDFTSASIREYITSLGDLQGVSGSTDAISKTLVGQLSNLSDAWDRMLNEIGQSNEGVFSGAISAATGLVESYETVLNIIKVLVITYGTYRAALMVTNVAATTLGVTTRSLTAAQILQAGASGIAQKAMAFLNSTMLANPAVAVAALVAGVAASLYVFSKSASTAAKSQEDLNKISNEAAAAIAKEKDSLNSLVAIAKDETQSKADREAAMRKINALSPEYLGNLDLDKLKTKEGTEAINLYVAALDRKAKAQAVGRAKDKIEDERAQELLDLQDKLSKRQTATKALPVNVRAQDPVLKELQSQISETNQAFDDRIKQINTAYADVIKEQLIGDQKNQASKARTVAIIDAEIKAQKELQSNASTSRAQYEQFQKKINDLEAEKLRITGNQKAAAKQAQTEQKKENQLLEERKDLLQVISDMRRDAAQTGMLKEQSELDAIIQRYDAMFRKIAEFNEKAKKAKTAGIGQSDVQALERSRQLELSNQNLKEDAARYAKSLEAKKVIFERYEEAKKEIGDLAAADMYRDQAQGFSTYLELLQAEFKKVAPKVVLGVANVGDMEKYKTLAAQIADAQRKEQNKLYQEEIDKLSRILQISATYKQRAAAIEMQYNERVAIAKKGLQGEELKNALAALATQRETALRDAQAVVIQNGALYQKLGQNLISFNRADLKQRIAELKQELEGTTLTPKMKLDVESSIQEAEGLLQATADGVDEANKFGSSVDKLRQGFDAVASSVEGINGGLAASVRLLANVSGNLVNAASQYKAFKQAQETGDTVGQVGAGLGIAGAAIGVVTSIVSFFKTAKEQRKAAQADAQSWMDAIKKGEQEINAIYRERAREQARINDLKVQGLTKEKDLLEAQQKAVSKQYQDLFKQLQNQTAVIGKTVERGGFLGLGTRTRDITASLAGKSFEELEKLFTQGQLTGKAKELFEQLQKIKQEGVDIDRLLDENRAEAAQIFTGTTADSITDTIVDGFANGFTAVEQFADSTEDIIRKAMLNALKYQALEGPIKKLYEQFAKDAESGGGLDTGEVQSFTDSINKTIQDAALFAEQIQKATGVSLAGVAGGASGPNSLTGAVKGITEQQADLLAGQFGGLRITNLEMLKVGQMALAVHQQIEINTASAASELRTLVRKFDQYETGARTIHIT</sequence>
<evidence type="ECO:0000313" key="2">
    <source>
        <dbReference type="EMBL" id="SHE71915.1"/>
    </source>
</evidence>
<evidence type="ECO:0000313" key="3">
    <source>
        <dbReference type="Proteomes" id="UP000184368"/>
    </source>
</evidence>
<evidence type="ECO:0000256" key="1">
    <source>
        <dbReference type="SAM" id="Coils"/>
    </source>
</evidence>
<dbReference type="EMBL" id="FQUO01000002">
    <property type="protein sequence ID" value="SHE71915.1"/>
    <property type="molecule type" value="Genomic_DNA"/>
</dbReference>
<feature type="coiled-coil region" evidence="1">
    <location>
        <begin position="547"/>
        <end position="603"/>
    </location>
</feature>
<dbReference type="Proteomes" id="UP000184368">
    <property type="component" value="Unassembled WGS sequence"/>
</dbReference>
<reference evidence="2 3" key="1">
    <citation type="submission" date="2016-11" db="EMBL/GenBank/DDBJ databases">
        <authorList>
            <person name="Jaros S."/>
            <person name="Januszkiewicz K."/>
            <person name="Wedrychowicz H."/>
        </authorList>
    </citation>
    <scope>NUCLEOTIDE SEQUENCE [LARGE SCALE GENOMIC DNA]</scope>
    <source>
        <strain evidence="2 3">DSM 26897</strain>
    </source>
</reference>
<organism evidence="2 3">
    <name type="scientific">Cnuella takakiae</name>
    <dbReference type="NCBI Taxonomy" id="1302690"/>
    <lineage>
        <taxon>Bacteria</taxon>
        <taxon>Pseudomonadati</taxon>
        <taxon>Bacteroidota</taxon>
        <taxon>Chitinophagia</taxon>
        <taxon>Chitinophagales</taxon>
        <taxon>Chitinophagaceae</taxon>
        <taxon>Cnuella</taxon>
    </lineage>
</organism>
<dbReference type="OrthoDB" id="1414895at2"/>
<keyword evidence="1" id="KW-0175">Coiled coil</keyword>
<dbReference type="RefSeq" id="WP_143157200.1">
    <property type="nucleotide sequence ID" value="NZ_FQUO01000002.1"/>
</dbReference>
<feature type="coiled-coil region" evidence="1">
    <location>
        <begin position="1013"/>
        <end position="1059"/>
    </location>
</feature>
<proteinExistence type="predicted"/>
<name>A0A1M4VSS3_9BACT</name>
<evidence type="ECO:0008006" key="4">
    <source>
        <dbReference type="Google" id="ProtNLM"/>
    </source>
</evidence>
<accession>A0A1M4VSS3</accession>
<gene>
    <name evidence="2" type="ORF">SAMN05444008_102366</name>
</gene>
<keyword evidence="3" id="KW-1185">Reference proteome</keyword>
<dbReference type="STRING" id="1302690.BUE76_11890"/>
<protein>
    <recommendedName>
        <fullName evidence="4">Tape measure domain-containing protein</fullName>
    </recommendedName>
</protein>